<comment type="caution">
    <text evidence="2">The sequence shown here is derived from an EMBL/GenBank/DDBJ whole genome shotgun (WGS) entry which is preliminary data.</text>
</comment>
<proteinExistence type="predicted"/>
<dbReference type="AlphaFoldDB" id="A0A8S9KF56"/>
<evidence type="ECO:0000313" key="2">
    <source>
        <dbReference type="EMBL" id="KAF2592869.1"/>
    </source>
</evidence>
<sequence>MEKQANPPAVPEVPKMVKHEPQSQEYPPEYFHDSRLPDDSMNIDEIRKMFNIEVHDNLKEPEEDYTCPDDHFGCCDKHIIEFEIDH</sequence>
<dbReference type="EMBL" id="QGKY02000164">
    <property type="protein sequence ID" value="KAF2592869.1"/>
    <property type="molecule type" value="Genomic_DNA"/>
</dbReference>
<feature type="region of interest" description="Disordered" evidence="1">
    <location>
        <begin position="1"/>
        <end position="36"/>
    </location>
</feature>
<evidence type="ECO:0000256" key="1">
    <source>
        <dbReference type="SAM" id="MobiDB-lite"/>
    </source>
</evidence>
<gene>
    <name evidence="2" type="ORF">F2Q70_00043480</name>
</gene>
<organism evidence="2">
    <name type="scientific">Brassica cretica</name>
    <name type="common">Mustard</name>
    <dbReference type="NCBI Taxonomy" id="69181"/>
    <lineage>
        <taxon>Eukaryota</taxon>
        <taxon>Viridiplantae</taxon>
        <taxon>Streptophyta</taxon>
        <taxon>Embryophyta</taxon>
        <taxon>Tracheophyta</taxon>
        <taxon>Spermatophyta</taxon>
        <taxon>Magnoliopsida</taxon>
        <taxon>eudicotyledons</taxon>
        <taxon>Gunneridae</taxon>
        <taxon>Pentapetalae</taxon>
        <taxon>rosids</taxon>
        <taxon>malvids</taxon>
        <taxon>Brassicales</taxon>
        <taxon>Brassicaceae</taxon>
        <taxon>Brassiceae</taxon>
        <taxon>Brassica</taxon>
    </lineage>
</organism>
<protein>
    <submittedName>
        <fullName evidence="2">Uncharacterized protein</fullName>
    </submittedName>
</protein>
<name>A0A8S9KF56_BRACR</name>
<accession>A0A8S9KF56</accession>
<reference evidence="2" key="1">
    <citation type="submission" date="2019-12" db="EMBL/GenBank/DDBJ databases">
        <title>Genome sequencing and annotation of Brassica cretica.</title>
        <authorList>
            <person name="Studholme D.J."/>
            <person name="Sarris P.F."/>
        </authorList>
    </citation>
    <scope>NUCLEOTIDE SEQUENCE</scope>
    <source>
        <strain evidence="2">PFS-102/07</strain>
        <tissue evidence="2">Leaf</tissue>
    </source>
</reference>